<dbReference type="Proteomes" id="UP000076925">
    <property type="component" value="Unassembled WGS sequence"/>
</dbReference>
<evidence type="ECO:0000256" key="6">
    <source>
        <dbReference type="ARBA" id="ARBA00022884"/>
    </source>
</evidence>
<evidence type="ECO:0000256" key="4">
    <source>
        <dbReference type="ARBA" id="ARBA00022759"/>
    </source>
</evidence>
<name>A0A139X3G3_9CYAN</name>
<dbReference type="AlphaFoldDB" id="A0A139X3G3"/>
<evidence type="ECO:0000256" key="3">
    <source>
        <dbReference type="ARBA" id="ARBA00022722"/>
    </source>
</evidence>
<dbReference type="InterPro" id="IPR038570">
    <property type="entry name" value="HicA_sf"/>
</dbReference>
<evidence type="ECO:0000256" key="7">
    <source>
        <dbReference type="ARBA" id="ARBA00023016"/>
    </source>
</evidence>
<dbReference type="EMBL" id="ANNX02000035">
    <property type="protein sequence ID" value="KYC39200.1"/>
    <property type="molecule type" value="Genomic_DNA"/>
</dbReference>
<protein>
    <recommendedName>
        <fullName evidence="10">Type II toxin-antitoxin system HicA family toxin</fullName>
    </recommendedName>
</protein>
<dbReference type="Pfam" id="PF07927">
    <property type="entry name" value="HicA_toxin"/>
    <property type="match status" value="1"/>
</dbReference>
<sequence>MPTFGPIKRSDLIRYLRQLGFEGPYSGSRHQFMRKEDITVWLPNPHKSDIGKGLLAEILRQARIDKDEWEVL</sequence>
<keyword evidence="4" id="KW-0255">Endonuclease</keyword>
<proteinExistence type="inferred from homology"/>
<dbReference type="GO" id="GO:0004519">
    <property type="term" value="F:endonuclease activity"/>
    <property type="evidence" value="ECO:0007669"/>
    <property type="project" value="UniProtKB-KW"/>
</dbReference>
<dbReference type="STRING" id="128403.WA1_31115"/>
<keyword evidence="9" id="KW-1185">Reference proteome</keyword>
<evidence type="ECO:0000313" key="8">
    <source>
        <dbReference type="EMBL" id="KYC39200.1"/>
    </source>
</evidence>
<dbReference type="InterPro" id="IPR012933">
    <property type="entry name" value="HicA_mRNA_interferase"/>
</dbReference>
<keyword evidence="3" id="KW-0540">Nuclease</keyword>
<dbReference type="OrthoDB" id="7065165at2"/>
<gene>
    <name evidence="8" type="ORF">WA1_31115</name>
</gene>
<keyword evidence="7" id="KW-0346">Stress response</keyword>
<reference evidence="8 9" key="1">
    <citation type="journal article" date="2013" name="Genome Biol. Evol.">
        <title>Genomes of Stigonematalean cyanobacteria (subsection V) and the evolution of oxygenic photosynthesis from prokaryotes to plastids.</title>
        <authorList>
            <person name="Dagan T."/>
            <person name="Roettger M."/>
            <person name="Stucken K."/>
            <person name="Landan G."/>
            <person name="Koch R."/>
            <person name="Major P."/>
            <person name="Gould S.B."/>
            <person name="Goremykin V.V."/>
            <person name="Rippka R."/>
            <person name="Tandeau de Marsac N."/>
            <person name="Gugger M."/>
            <person name="Lockhart P.J."/>
            <person name="Allen J.F."/>
            <person name="Brune I."/>
            <person name="Maus I."/>
            <person name="Puhler A."/>
            <person name="Martin W.F."/>
        </authorList>
    </citation>
    <scope>NUCLEOTIDE SEQUENCE [LARGE SCALE GENOMIC DNA]</scope>
    <source>
        <strain evidence="8 9">PCC 7110</strain>
    </source>
</reference>
<dbReference type="SUPFAM" id="SSF54786">
    <property type="entry name" value="YcfA/nrd intein domain"/>
    <property type="match status" value="1"/>
</dbReference>
<keyword evidence="6" id="KW-0694">RNA-binding</keyword>
<evidence type="ECO:0000256" key="2">
    <source>
        <dbReference type="ARBA" id="ARBA00022649"/>
    </source>
</evidence>
<evidence type="ECO:0008006" key="10">
    <source>
        <dbReference type="Google" id="ProtNLM"/>
    </source>
</evidence>
<dbReference type="GO" id="GO:0016787">
    <property type="term" value="F:hydrolase activity"/>
    <property type="evidence" value="ECO:0007669"/>
    <property type="project" value="UniProtKB-KW"/>
</dbReference>
<organism evidence="8 9">
    <name type="scientific">Scytonema hofmannii PCC 7110</name>
    <dbReference type="NCBI Taxonomy" id="128403"/>
    <lineage>
        <taxon>Bacteria</taxon>
        <taxon>Bacillati</taxon>
        <taxon>Cyanobacteriota</taxon>
        <taxon>Cyanophyceae</taxon>
        <taxon>Nostocales</taxon>
        <taxon>Scytonemataceae</taxon>
        <taxon>Scytonema</taxon>
    </lineage>
</organism>
<comment type="similarity">
    <text evidence="1">Belongs to the HicA mRNA interferase family.</text>
</comment>
<dbReference type="RefSeq" id="WP_017740419.1">
    <property type="nucleotide sequence ID" value="NZ_KQ976354.1"/>
</dbReference>
<evidence type="ECO:0000256" key="5">
    <source>
        <dbReference type="ARBA" id="ARBA00022801"/>
    </source>
</evidence>
<keyword evidence="2" id="KW-1277">Toxin-antitoxin system</keyword>
<dbReference type="Gene3D" id="3.30.920.30">
    <property type="entry name" value="Hypothetical protein"/>
    <property type="match status" value="1"/>
</dbReference>
<evidence type="ECO:0000256" key="1">
    <source>
        <dbReference type="ARBA" id="ARBA00006620"/>
    </source>
</evidence>
<accession>A0A139X3G3</accession>
<comment type="caution">
    <text evidence="8">The sequence shown here is derived from an EMBL/GenBank/DDBJ whole genome shotgun (WGS) entry which is preliminary data.</text>
</comment>
<keyword evidence="5" id="KW-0378">Hydrolase</keyword>
<evidence type="ECO:0000313" key="9">
    <source>
        <dbReference type="Proteomes" id="UP000076925"/>
    </source>
</evidence>
<dbReference type="GO" id="GO:0003729">
    <property type="term" value="F:mRNA binding"/>
    <property type="evidence" value="ECO:0007669"/>
    <property type="project" value="InterPro"/>
</dbReference>